<evidence type="ECO:0000256" key="1">
    <source>
        <dbReference type="SAM" id="MobiDB-lite"/>
    </source>
</evidence>
<feature type="signal peptide" evidence="2">
    <location>
        <begin position="1"/>
        <end position="24"/>
    </location>
</feature>
<dbReference type="AlphaFoldDB" id="A0AAV6UM70"/>
<sequence>MQFATLIVLLTAFLIALSFSVANAGEEEKGKGKEEEKNKEEKEGSKGEEEDQKEGKDDEKEKSGALSLFNSNSLIKTASIAIACLFISIH</sequence>
<feature type="chain" id="PRO_5043787083" evidence="2">
    <location>
        <begin position="25"/>
        <end position="90"/>
    </location>
</feature>
<protein>
    <submittedName>
        <fullName evidence="3">Uncharacterized protein</fullName>
    </submittedName>
</protein>
<keyword evidence="2" id="KW-0732">Signal</keyword>
<dbReference type="EMBL" id="JAFNEN010000341">
    <property type="protein sequence ID" value="KAG8185275.1"/>
    <property type="molecule type" value="Genomic_DNA"/>
</dbReference>
<evidence type="ECO:0000256" key="2">
    <source>
        <dbReference type="SAM" id="SignalP"/>
    </source>
</evidence>
<organism evidence="3 4">
    <name type="scientific">Oedothorax gibbosus</name>
    <dbReference type="NCBI Taxonomy" id="931172"/>
    <lineage>
        <taxon>Eukaryota</taxon>
        <taxon>Metazoa</taxon>
        <taxon>Ecdysozoa</taxon>
        <taxon>Arthropoda</taxon>
        <taxon>Chelicerata</taxon>
        <taxon>Arachnida</taxon>
        <taxon>Araneae</taxon>
        <taxon>Araneomorphae</taxon>
        <taxon>Entelegynae</taxon>
        <taxon>Araneoidea</taxon>
        <taxon>Linyphiidae</taxon>
        <taxon>Erigoninae</taxon>
        <taxon>Oedothorax</taxon>
    </lineage>
</organism>
<feature type="compositionally biased region" description="Basic and acidic residues" evidence="1">
    <location>
        <begin position="26"/>
        <end position="62"/>
    </location>
</feature>
<proteinExistence type="predicted"/>
<feature type="region of interest" description="Disordered" evidence="1">
    <location>
        <begin position="24"/>
        <end position="62"/>
    </location>
</feature>
<keyword evidence="4" id="KW-1185">Reference proteome</keyword>
<evidence type="ECO:0000313" key="4">
    <source>
        <dbReference type="Proteomes" id="UP000827092"/>
    </source>
</evidence>
<name>A0AAV6UM70_9ARAC</name>
<comment type="caution">
    <text evidence="3">The sequence shown here is derived from an EMBL/GenBank/DDBJ whole genome shotgun (WGS) entry which is preliminary data.</text>
</comment>
<gene>
    <name evidence="3" type="ORF">JTE90_023888</name>
</gene>
<evidence type="ECO:0000313" key="3">
    <source>
        <dbReference type="EMBL" id="KAG8185275.1"/>
    </source>
</evidence>
<accession>A0AAV6UM70</accession>
<reference evidence="3 4" key="1">
    <citation type="journal article" date="2022" name="Nat. Ecol. Evol.">
        <title>A masculinizing supergene underlies an exaggerated male reproductive morph in a spider.</title>
        <authorList>
            <person name="Hendrickx F."/>
            <person name="De Corte Z."/>
            <person name="Sonet G."/>
            <person name="Van Belleghem S.M."/>
            <person name="Kostlbacher S."/>
            <person name="Vangestel C."/>
        </authorList>
    </citation>
    <scope>NUCLEOTIDE SEQUENCE [LARGE SCALE GENOMIC DNA]</scope>
    <source>
        <strain evidence="3">W744_W776</strain>
    </source>
</reference>
<dbReference type="Proteomes" id="UP000827092">
    <property type="component" value="Unassembled WGS sequence"/>
</dbReference>